<accession>A0A5J4R6T8</accession>
<sequence>MSGYTIVDNQKIEPHITFIRINPDDIALTLREVFDSLSKLSWINAFDAEYIRASFAVRAESTVKYIADNIIKSTDDSVTSNSGEYVISELARKTIVDELKYLDIPLAELIKEQKSGNPGFDFYSVNGVNIILFGEAKYIADRNAYGSAFSQIVRFEEEERHLADLVDIDKFCCKESLDNASIHNKKGFMAAFAAKATPTDNLIQNIRNNEDFKKLSTHEELICIAVNI</sequence>
<evidence type="ECO:0008006" key="2">
    <source>
        <dbReference type="Google" id="ProtNLM"/>
    </source>
</evidence>
<gene>
    <name evidence="1" type="ORF">EZS27_021817</name>
</gene>
<comment type="caution">
    <text evidence="1">The sequence shown here is derived from an EMBL/GenBank/DDBJ whole genome shotgun (WGS) entry which is preliminary data.</text>
</comment>
<organism evidence="1">
    <name type="scientific">termite gut metagenome</name>
    <dbReference type="NCBI Taxonomy" id="433724"/>
    <lineage>
        <taxon>unclassified sequences</taxon>
        <taxon>metagenomes</taxon>
        <taxon>organismal metagenomes</taxon>
    </lineage>
</organism>
<reference evidence="1" key="1">
    <citation type="submission" date="2019-03" db="EMBL/GenBank/DDBJ databases">
        <title>Single cell metagenomics reveals metabolic interactions within the superorganism composed of flagellate Streblomastix strix and complex community of Bacteroidetes bacteria on its surface.</title>
        <authorList>
            <person name="Treitli S.C."/>
            <person name="Kolisko M."/>
            <person name="Husnik F."/>
            <person name="Keeling P."/>
            <person name="Hampl V."/>
        </authorList>
    </citation>
    <scope>NUCLEOTIDE SEQUENCE</scope>
    <source>
        <strain evidence="1">STM</strain>
    </source>
</reference>
<dbReference type="AlphaFoldDB" id="A0A5J4R6T8"/>
<protein>
    <recommendedName>
        <fullName evidence="2">Anti-bacteriophage protein A/HamA C-terminal domain-containing protein</fullName>
    </recommendedName>
</protein>
<name>A0A5J4R6T8_9ZZZZ</name>
<evidence type="ECO:0000313" key="1">
    <source>
        <dbReference type="EMBL" id="KAA6329369.1"/>
    </source>
</evidence>
<proteinExistence type="predicted"/>
<dbReference type="EMBL" id="SNRY01001659">
    <property type="protein sequence ID" value="KAA6329369.1"/>
    <property type="molecule type" value="Genomic_DNA"/>
</dbReference>